<dbReference type="AlphaFoldDB" id="A0AAD7U942"/>
<feature type="region of interest" description="Disordered" evidence="5">
    <location>
        <begin position="60"/>
        <end position="80"/>
    </location>
</feature>
<comment type="caution">
    <text evidence="8">The sequence shown here is derived from an EMBL/GenBank/DDBJ whole genome shotgun (WGS) entry which is preliminary data.</text>
</comment>
<organism evidence="8 9">
    <name type="scientific">Chrysophaeum taylorii</name>
    <dbReference type="NCBI Taxonomy" id="2483200"/>
    <lineage>
        <taxon>Eukaryota</taxon>
        <taxon>Sar</taxon>
        <taxon>Stramenopiles</taxon>
        <taxon>Ochrophyta</taxon>
        <taxon>Pelagophyceae</taxon>
        <taxon>Pelagomonadales</taxon>
        <taxon>Pelagomonadaceae</taxon>
        <taxon>Chrysophaeum</taxon>
    </lineage>
</organism>
<dbReference type="InterPro" id="IPR005821">
    <property type="entry name" value="Ion_trans_dom"/>
</dbReference>
<dbReference type="Proteomes" id="UP001230188">
    <property type="component" value="Unassembled WGS sequence"/>
</dbReference>
<reference evidence="8" key="1">
    <citation type="submission" date="2023-01" db="EMBL/GenBank/DDBJ databases">
        <title>Metagenome sequencing of chrysophaentin producing Chrysophaeum taylorii.</title>
        <authorList>
            <person name="Davison J."/>
            <person name="Bewley C."/>
        </authorList>
    </citation>
    <scope>NUCLEOTIDE SEQUENCE</scope>
    <source>
        <strain evidence="8">NIES-1699</strain>
    </source>
</reference>
<dbReference type="GO" id="GO:0005249">
    <property type="term" value="F:voltage-gated potassium channel activity"/>
    <property type="evidence" value="ECO:0007669"/>
    <property type="project" value="TreeGrafter"/>
</dbReference>
<dbReference type="Gene3D" id="1.10.287.630">
    <property type="entry name" value="Helix hairpin bin"/>
    <property type="match status" value="1"/>
</dbReference>
<keyword evidence="3 6" id="KW-1133">Transmembrane helix</keyword>
<feature type="transmembrane region" description="Helical" evidence="6">
    <location>
        <begin position="145"/>
        <end position="165"/>
    </location>
</feature>
<evidence type="ECO:0000256" key="1">
    <source>
        <dbReference type="ARBA" id="ARBA00004141"/>
    </source>
</evidence>
<dbReference type="SUPFAM" id="SSF81324">
    <property type="entry name" value="Voltage-gated potassium channels"/>
    <property type="match status" value="1"/>
</dbReference>
<evidence type="ECO:0000313" key="9">
    <source>
        <dbReference type="Proteomes" id="UP001230188"/>
    </source>
</evidence>
<evidence type="ECO:0000256" key="2">
    <source>
        <dbReference type="ARBA" id="ARBA00022692"/>
    </source>
</evidence>
<dbReference type="GO" id="GO:0035725">
    <property type="term" value="P:sodium ion transmembrane transport"/>
    <property type="evidence" value="ECO:0007669"/>
    <property type="project" value="TreeGrafter"/>
</dbReference>
<keyword evidence="9" id="KW-1185">Reference proteome</keyword>
<evidence type="ECO:0000256" key="5">
    <source>
        <dbReference type="SAM" id="MobiDB-lite"/>
    </source>
</evidence>
<dbReference type="InterPro" id="IPR051413">
    <property type="entry name" value="K/Na_HCN_channel"/>
</dbReference>
<gene>
    <name evidence="8" type="ORF">CTAYLR_009213</name>
</gene>
<keyword evidence="4 6" id="KW-0472">Membrane</keyword>
<dbReference type="Gene3D" id="1.10.287.70">
    <property type="match status" value="1"/>
</dbReference>
<evidence type="ECO:0000259" key="7">
    <source>
        <dbReference type="Pfam" id="PF00520"/>
    </source>
</evidence>
<sequence>MEAEARYQETPATNNSTASNVPRERVEYLWNLARSTKTLVKLARTFNAYRQVHVDETTTLDASELEPKKMPPRTPKAAKQMVDRKRRSALKENNGALDFPKSSWMINPDGRFYWVWAGLMLPAMAYASLVTPYETAFVSKPCALLFPNLIVDTYFVMDVFVNFNIGKFDWQAARWITSRTVIVKGYLKGWFTVDLLSCLPFDIIVASRGSFLAGIKLAFGCTGATGSELKMLSMLKLFRLLKLLRVLRIGRLVMRFAASVNISFKTQTIVKFAVVIMAVTHLFACLIRIVGDTEGCRRTFRKSPDDPACWLTSIRFFRKGIWYQYIASLDWAIKAMIGGSASLTFGEMLLGFIFMLAGLVLTSYLVGEIANVLGNFDPALNDFRSTMDNLNQYLKDQKINNRLQVQLREYFINSEGLFRKAYHKSMLENLSPQLRRNVAQAELGRWVLSLPFLNDALRTCGGLEPGADIMFLTKEKLEAENGWSESDLVPAQITEVHQSLTYSVRYYNLHAIRRQTNIHHSKKRMTFRSVARNYARTHWDEQALALKSQTEEGDHQQPLTTTKAPSLARSPKPPSIFGHDRARADNLLDANSRIKSFKGLQREIQRNPHLYDCELVEEDRVAHDQIFMPEFSLLRGRLAEANREWRHLVAEFSLALTPKMFMMNEHIIRPGSLNTHLYMLMEGHGYVSDYCPTQSGKMGTDGQLSRWRAGEGAKSARSSDEIPSKSAWTFNRYLTAKNYDVVGVDIINTLVGAPMIVPITATAVGHVFCNVLTSQQLNDIMTFDVYPKLTAEVRKMAGWRLFKRGVVRLGSLAAQERRARFQYCQARRVLQRLWFYSKRIEKLREPVLPWSEDYVSSDRITKIVECADLEDEESCCAEPRRRVFRVGDHVEAVFCGKNYRLKRPAIVTGVHSKLRHHDPTSYMVRFTAKTQRILHAEREGASVQVVNRSATMAKILDQGKIEDGILVHFNSFSLLGTVYLKETTQVVDPEDVEPCHKLNSRVKVQHHRQVLDGRICCLYTDGTYSIIYDYHECRASVLTWLFWRTNKYRRWLWPFPKRRLSRERDVSTSAAIMKIEAKFDARVNSLNCQLETLHNKVDNMVQLMMRMRLRNESPSFGDAATPEPRTSLRRA</sequence>
<name>A0AAD7U942_9STRA</name>
<feature type="region of interest" description="Disordered" evidence="5">
    <location>
        <begin position="548"/>
        <end position="580"/>
    </location>
</feature>
<evidence type="ECO:0000256" key="3">
    <source>
        <dbReference type="ARBA" id="ARBA00022989"/>
    </source>
</evidence>
<dbReference type="GO" id="GO:0098855">
    <property type="term" value="C:HCN channel complex"/>
    <property type="evidence" value="ECO:0007669"/>
    <property type="project" value="TreeGrafter"/>
</dbReference>
<dbReference type="PANTHER" id="PTHR45689">
    <property type="entry name" value="I[[H]] CHANNEL, ISOFORM E"/>
    <property type="match status" value="1"/>
</dbReference>
<accession>A0AAD7U942</accession>
<keyword evidence="2 6" id="KW-0812">Transmembrane</keyword>
<protein>
    <recommendedName>
        <fullName evidence="7">Ion transport domain-containing protein</fullName>
    </recommendedName>
</protein>
<feature type="transmembrane region" description="Helical" evidence="6">
    <location>
        <begin position="343"/>
        <end position="366"/>
    </location>
</feature>
<dbReference type="EMBL" id="JAQMWT010000504">
    <property type="protein sequence ID" value="KAJ8600515.1"/>
    <property type="molecule type" value="Genomic_DNA"/>
</dbReference>
<feature type="transmembrane region" description="Helical" evidence="6">
    <location>
        <begin position="112"/>
        <end position="133"/>
    </location>
</feature>
<comment type="subcellular location">
    <subcellularLocation>
        <location evidence="1">Membrane</location>
        <topology evidence="1">Multi-pass membrane protein</topology>
    </subcellularLocation>
</comment>
<proteinExistence type="predicted"/>
<dbReference type="GO" id="GO:0003254">
    <property type="term" value="P:regulation of membrane depolarization"/>
    <property type="evidence" value="ECO:0007669"/>
    <property type="project" value="TreeGrafter"/>
</dbReference>
<dbReference type="PANTHER" id="PTHR45689:SF5">
    <property type="entry name" value="I[[H]] CHANNEL, ISOFORM E"/>
    <property type="match status" value="1"/>
</dbReference>
<evidence type="ECO:0000313" key="8">
    <source>
        <dbReference type="EMBL" id="KAJ8600515.1"/>
    </source>
</evidence>
<feature type="transmembrane region" description="Helical" evidence="6">
    <location>
        <begin position="269"/>
        <end position="291"/>
    </location>
</feature>
<dbReference type="Pfam" id="PF00520">
    <property type="entry name" value="Ion_trans"/>
    <property type="match status" value="1"/>
</dbReference>
<evidence type="ECO:0000256" key="4">
    <source>
        <dbReference type="ARBA" id="ARBA00023136"/>
    </source>
</evidence>
<evidence type="ECO:0000256" key="6">
    <source>
        <dbReference type="SAM" id="Phobius"/>
    </source>
</evidence>
<feature type="domain" description="Ion transport" evidence="7">
    <location>
        <begin position="115"/>
        <end position="373"/>
    </location>
</feature>